<comment type="caution">
    <text evidence="2">The sequence shown here is derived from an EMBL/GenBank/DDBJ whole genome shotgun (WGS) entry which is preliminary data.</text>
</comment>
<gene>
    <name evidence="2" type="ORF">Acr_24g0007310</name>
</gene>
<evidence type="ECO:0000313" key="3">
    <source>
        <dbReference type="Proteomes" id="UP000585474"/>
    </source>
</evidence>
<accession>A0A7J0GUZ2</accession>
<dbReference type="EMBL" id="BJWL01000024">
    <property type="protein sequence ID" value="GFZ14541.1"/>
    <property type="molecule type" value="Genomic_DNA"/>
</dbReference>
<name>A0A7J0GUZ2_9ERIC</name>
<proteinExistence type="predicted"/>
<reference evidence="2 3" key="1">
    <citation type="submission" date="2019-07" db="EMBL/GenBank/DDBJ databases">
        <title>De Novo Assembly of kiwifruit Actinidia rufa.</title>
        <authorList>
            <person name="Sugita-Konishi S."/>
            <person name="Sato K."/>
            <person name="Mori E."/>
            <person name="Abe Y."/>
            <person name="Kisaki G."/>
            <person name="Hamano K."/>
            <person name="Suezawa K."/>
            <person name="Otani M."/>
            <person name="Fukuda T."/>
            <person name="Manabe T."/>
            <person name="Gomi K."/>
            <person name="Tabuchi M."/>
            <person name="Akimitsu K."/>
            <person name="Kataoka I."/>
        </authorList>
    </citation>
    <scope>NUCLEOTIDE SEQUENCE [LARGE SCALE GENOMIC DNA]</scope>
    <source>
        <strain evidence="3">cv. Fuchu</strain>
    </source>
</reference>
<evidence type="ECO:0000313" key="2">
    <source>
        <dbReference type="EMBL" id="GFZ14541.1"/>
    </source>
</evidence>
<feature type="region of interest" description="Disordered" evidence="1">
    <location>
        <begin position="47"/>
        <end position="104"/>
    </location>
</feature>
<dbReference type="AlphaFoldDB" id="A0A7J0GUZ2"/>
<sequence length="143" mass="16097">MFQGMDSSPNIVPHLDSSSLDIQRLVLPQICQRRLYSGWMTRGYRATIPAPVQPPGRSNRARDQAQGGGWKSRIPSLQTIDRQRGSAKRHLSSKNQGPSSEEDIQVLYQPTNEAIEGGFEEEGLALMIKKALLTPRRTMRKIR</sequence>
<dbReference type="Proteomes" id="UP000585474">
    <property type="component" value="Unassembled WGS sequence"/>
</dbReference>
<protein>
    <submittedName>
        <fullName evidence="2">Uncharacterized protein</fullName>
    </submittedName>
</protein>
<organism evidence="2 3">
    <name type="scientific">Actinidia rufa</name>
    <dbReference type="NCBI Taxonomy" id="165716"/>
    <lineage>
        <taxon>Eukaryota</taxon>
        <taxon>Viridiplantae</taxon>
        <taxon>Streptophyta</taxon>
        <taxon>Embryophyta</taxon>
        <taxon>Tracheophyta</taxon>
        <taxon>Spermatophyta</taxon>
        <taxon>Magnoliopsida</taxon>
        <taxon>eudicotyledons</taxon>
        <taxon>Gunneridae</taxon>
        <taxon>Pentapetalae</taxon>
        <taxon>asterids</taxon>
        <taxon>Ericales</taxon>
        <taxon>Actinidiaceae</taxon>
        <taxon>Actinidia</taxon>
    </lineage>
</organism>
<keyword evidence="3" id="KW-1185">Reference proteome</keyword>
<evidence type="ECO:0000256" key="1">
    <source>
        <dbReference type="SAM" id="MobiDB-lite"/>
    </source>
</evidence>